<dbReference type="SUPFAM" id="SSF52540">
    <property type="entry name" value="P-loop containing nucleoside triphosphate hydrolases"/>
    <property type="match status" value="1"/>
</dbReference>
<reference evidence="2" key="2">
    <citation type="submission" date="2021-04" db="EMBL/GenBank/DDBJ databases">
        <authorList>
            <person name="Gilroy R."/>
        </authorList>
    </citation>
    <scope>NUCLEOTIDE SEQUENCE</scope>
    <source>
        <strain evidence="2">ChiSxjej3B15-24422</strain>
    </source>
</reference>
<dbReference type="PANTHER" id="PTHR42935:SF1">
    <property type="entry name" value="SLR0930 PROTEIN"/>
    <property type="match status" value="1"/>
</dbReference>
<dbReference type="Proteomes" id="UP000824007">
    <property type="component" value="Unassembled WGS sequence"/>
</dbReference>
<reference evidence="2" key="1">
    <citation type="journal article" date="2021" name="PeerJ">
        <title>Extensive microbial diversity within the chicken gut microbiome revealed by metagenomics and culture.</title>
        <authorList>
            <person name="Gilroy R."/>
            <person name="Ravi A."/>
            <person name="Getino M."/>
            <person name="Pursley I."/>
            <person name="Horton D.L."/>
            <person name="Alikhan N.F."/>
            <person name="Baker D."/>
            <person name="Gharbi K."/>
            <person name="Hall N."/>
            <person name="Watson M."/>
            <person name="Adriaenssens E.M."/>
            <person name="Foster-Nyarko E."/>
            <person name="Jarju S."/>
            <person name="Secka A."/>
            <person name="Antonio M."/>
            <person name="Oren A."/>
            <person name="Chaudhuri R.R."/>
            <person name="La Ragione R."/>
            <person name="Hildebrand F."/>
            <person name="Pallen M.J."/>
        </authorList>
    </citation>
    <scope>NUCLEOTIDE SEQUENCE</scope>
    <source>
        <strain evidence="2">ChiSxjej3B15-24422</strain>
    </source>
</reference>
<dbReference type="EMBL" id="DXDD01000161">
    <property type="protein sequence ID" value="HIY61578.1"/>
    <property type="molecule type" value="Genomic_DNA"/>
</dbReference>
<keyword evidence="2" id="KW-0547">Nucleotide-binding</keyword>
<dbReference type="InterPro" id="IPR003593">
    <property type="entry name" value="AAA+_ATPase"/>
</dbReference>
<organism evidence="2 3">
    <name type="scientific">Candidatus Eisenbergiella pullistercoris</name>
    <dbReference type="NCBI Taxonomy" id="2838555"/>
    <lineage>
        <taxon>Bacteria</taxon>
        <taxon>Bacillati</taxon>
        <taxon>Bacillota</taxon>
        <taxon>Clostridia</taxon>
        <taxon>Lachnospirales</taxon>
        <taxon>Lachnospiraceae</taxon>
        <taxon>Eisenbergiella</taxon>
    </lineage>
</organism>
<dbReference type="InterPro" id="IPR008533">
    <property type="entry name" value="DUF815"/>
</dbReference>
<dbReference type="AlphaFoldDB" id="A0A9D1YSH8"/>
<comment type="caution">
    <text evidence="2">The sequence shown here is derived from an EMBL/GenBank/DDBJ whole genome shotgun (WGS) entry which is preliminary data.</text>
</comment>
<evidence type="ECO:0000259" key="1">
    <source>
        <dbReference type="SMART" id="SM00382"/>
    </source>
</evidence>
<keyword evidence="2" id="KW-0067">ATP-binding</keyword>
<accession>A0A9D1YSH8</accession>
<proteinExistence type="predicted"/>
<dbReference type="Pfam" id="PF05673">
    <property type="entry name" value="DUF815"/>
    <property type="match status" value="1"/>
</dbReference>
<sequence length="431" mass="49358">MRVKELIVYRDFGKEGKLLSEMAWIARHYPEKREKAREKLYACMSGLLELAGSHGFYGNIWHCYLSNLLVSHENSYSRSCEIRGAVEGTVNEAVLHDIAVFRELFTFDYAQTARALGVPEFSRVLSYQGNEQESRVYNTRIRDRICTLAVGLSEAASAEEMKERLTEFYREYGVGKFGLHKAFRIGHKRNADGDETVEIEPILNIAHVKLSDLVGYETAKKKLVENTEAFVSGRKANNCLLYGDAGTGKSSSIKAIANEYYDRGLRIIEVYRHQFRDLNDVIAQIKNRNYRFIIYMDDLSFEDFETEYKYLKAVIEGGLEKKPDNVLIYATSNRRHLIREKFSDKQERDDELHTNDTVQEKLSLVYRFGVTIYFGSPDKAQFGQIVKTLAARAGISLPEEELLSEANKWELFHGGLSGRTAQQFVDYLSGT</sequence>
<dbReference type="SMART" id="SM00382">
    <property type="entry name" value="AAA"/>
    <property type="match status" value="1"/>
</dbReference>
<protein>
    <submittedName>
        <fullName evidence="2">ATP-binding protein</fullName>
    </submittedName>
</protein>
<dbReference type="PANTHER" id="PTHR42935">
    <property type="entry name" value="SLR0930 PROTEIN"/>
    <property type="match status" value="1"/>
</dbReference>
<feature type="domain" description="AAA+ ATPase" evidence="1">
    <location>
        <begin position="235"/>
        <end position="352"/>
    </location>
</feature>
<dbReference type="CDD" id="cd00009">
    <property type="entry name" value="AAA"/>
    <property type="match status" value="1"/>
</dbReference>
<dbReference type="GO" id="GO:0005524">
    <property type="term" value="F:ATP binding"/>
    <property type="evidence" value="ECO:0007669"/>
    <property type="project" value="UniProtKB-KW"/>
</dbReference>
<evidence type="ECO:0000313" key="2">
    <source>
        <dbReference type="EMBL" id="HIY61578.1"/>
    </source>
</evidence>
<evidence type="ECO:0000313" key="3">
    <source>
        <dbReference type="Proteomes" id="UP000824007"/>
    </source>
</evidence>
<feature type="non-terminal residue" evidence="2">
    <location>
        <position position="431"/>
    </location>
</feature>
<dbReference type="Gene3D" id="3.40.50.300">
    <property type="entry name" value="P-loop containing nucleotide triphosphate hydrolases"/>
    <property type="match status" value="1"/>
</dbReference>
<name>A0A9D1YSH8_9FIRM</name>
<dbReference type="InterPro" id="IPR027417">
    <property type="entry name" value="P-loop_NTPase"/>
</dbReference>
<gene>
    <name evidence="2" type="ORF">H9831_13010</name>
</gene>